<reference evidence="1" key="2">
    <citation type="submission" date="2016-05" db="EMBL/GenBank/DDBJ databases">
        <authorList>
            <person name="Lavstsen T."/>
            <person name="Jespersen J.S."/>
        </authorList>
    </citation>
    <scope>NUCLEOTIDE SEQUENCE [LARGE SCALE GENOMIC DNA]</scope>
</reference>
<evidence type="ECO:0000313" key="3">
    <source>
        <dbReference type="Proteomes" id="UP000078546"/>
    </source>
</evidence>
<evidence type="ECO:0000313" key="4">
    <source>
        <dbReference type="Proteomes" id="UP000078560"/>
    </source>
</evidence>
<dbReference type="EMBL" id="FLQV01002328">
    <property type="protein sequence ID" value="SBT01157.1"/>
    <property type="molecule type" value="Genomic_DNA"/>
</dbReference>
<proteinExistence type="predicted"/>
<gene>
    <name evidence="2" type="ORF">POVCU1_064890</name>
    <name evidence="1" type="ORF">POVCU2_0060670</name>
</gene>
<dbReference type="Proteomes" id="UP000078560">
    <property type="component" value="Unassembled WGS sequence"/>
</dbReference>
<dbReference type="Proteomes" id="UP000078546">
    <property type="component" value="Unassembled WGS sequence"/>
</dbReference>
<dbReference type="EMBL" id="FLQU01000923">
    <property type="protein sequence ID" value="SBS90315.1"/>
    <property type="molecule type" value="Genomic_DNA"/>
</dbReference>
<reference evidence="3 4" key="1">
    <citation type="submission" date="2016-05" db="EMBL/GenBank/DDBJ databases">
        <authorList>
            <person name="Naeem Raeece"/>
        </authorList>
    </citation>
    <scope>NUCLEOTIDE SEQUENCE [LARGE SCALE GENOMIC DNA]</scope>
</reference>
<dbReference type="Pfam" id="PF05795">
    <property type="entry name" value="Plasmodium_Vir"/>
    <property type="match status" value="2"/>
</dbReference>
<dbReference type="InterPro" id="IPR008780">
    <property type="entry name" value="Plasmodium_Vir"/>
</dbReference>
<name>A0A1A8WBC4_PLAOA</name>
<protein>
    <submittedName>
        <fullName evidence="1">PIR Superfamily Protein</fullName>
    </submittedName>
</protein>
<organism evidence="1 4">
    <name type="scientific">Plasmodium ovale curtisi</name>
    <dbReference type="NCBI Taxonomy" id="864141"/>
    <lineage>
        <taxon>Eukaryota</taxon>
        <taxon>Sar</taxon>
        <taxon>Alveolata</taxon>
        <taxon>Apicomplexa</taxon>
        <taxon>Aconoidasida</taxon>
        <taxon>Haemosporida</taxon>
        <taxon>Plasmodiidae</taxon>
        <taxon>Plasmodium</taxon>
        <taxon>Plasmodium (Plasmodium)</taxon>
    </lineage>
</organism>
<evidence type="ECO:0000313" key="2">
    <source>
        <dbReference type="EMBL" id="SBT01157.1"/>
    </source>
</evidence>
<sequence>MVFLKSLSKICSKPLPSEALYEKLHSYLLLVSKIHEKCISHGSPYSDNEYFLKLCSIVIKYLTDDVPPDKKIKFTCGRCRLFNYWVFDKLIEIFGEDNSKNILAFGKINLILSYVYSDHRTPKNNTCDFELDISQDNYWKAKREFYEYIEDYNQINIRSTIKDNECKYFHNYIESNSLLHEYVKEINSGNNLNVDSKYYEKNNKCDPKGLLSELMKSENDALEVEEHERGFTAEIQVQDKKTESDDDGSTFLNLHGSSDIPGKNIFSTVFPALGTFLSALFFYKFTPVGTWVNKNIGRKNKIVEDEHEEDIYQLLADTSESSNISSRTIPYNISYNPE</sequence>
<dbReference type="AlphaFoldDB" id="A0A1A8WBC4"/>
<evidence type="ECO:0000313" key="1">
    <source>
        <dbReference type="EMBL" id="SBS90315.1"/>
    </source>
</evidence>
<accession>A0A1A8WBC4</accession>